<proteinExistence type="predicted"/>
<dbReference type="RefSeq" id="WP_184213205.1">
    <property type="nucleotide sequence ID" value="NZ_JACHIP010000001.1"/>
</dbReference>
<keyword evidence="10" id="KW-1185">Reference proteome</keyword>
<evidence type="ECO:0000313" key="9">
    <source>
        <dbReference type="EMBL" id="MBB5055483.1"/>
    </source>
</evidence>
<protein>
    <recommendedName>
        <fullName evidence="8">TonB-dependent transporter Oar-like beta-barrel domain-containing protein</fullName>
    </recommendedName>
</protein>
<dbReference type="GO" id="GO:0009279">
    <property type="term" value="C:cell outer membrane"/>
    <property type="evidence" value="ECO:0007669"/>
    <property type="project" value="UniProtKB-SubCell"/>
</dbReference>
<feature type="signal peptide" evidence="7">
    <location>
        <begin position="1"/>
        <end position="20"/>
    </location>
</feature>
<evidence type="ECO:0000256" key="1">
    <source>
        <dbReference type="ARBA" id="ARBA00004571"/>
    </source>
</evidence>
<comment type="subcellular location">
    <subcellularLocation>
        <location evidence="1">Cell outer membrane</location>
        <topology evidence="1">Multi-pass membrane protein</topology>
    </subcellularLocation>
</comment>
<dbReference type="SUPFAM" id="SSF56935">
    <property type="entry name" value="Porins"/>
    <property type="match status" value="1"/>
</dbReference>
<evidence type="ECO:0000256" key="3">
    <source>
        <dbReference type="ARBA" id="ARBA00022452"/>
    </source>
</evidence>
<dbReference type="InterPro" id="IPR036942">
    <property type="entry name" value="Beta-barrel_TonB_sf"/>
</dbReference>
<name>A0A7W7Z947_9BACT</name>
<keyword evidence="3" id="KW-1134">Transmembrane beta strand</keyword>
<dbReference type="GO" id="GO:0015344">
    <property type="term" value="F:siderophore uptake transmembrane transporter activity"/>
    <property type="evidence" value="ECO:0007669"/>
    <property type="project" value="TreeGrafter"/>
</dbReference>
<dbReference type="Gene3D" id="2.60.40.1120">
    <property type="entry name" value="Carboxypeptidase-like, regulatory domain"/>
    <property type="match status" value="1"/>
</dbReference>
<evidence type="ECO:0000256" key="7">
    <source>
        <dbReference type="SAM" id="SignalP"/>
    </source>
</evidence>
<evidence type="ECO:0000256" key="6">
    <source>
        <dbReference type="ARBA" id="ARBA00023237"/>
    </source>
</evidence>
<evidence type="ECO:0000313" key="10">
    <source>
        <dbReference type="Proteomes" id="UP000540989"/>
    </source>
</evidence>
<sequence length="1127" mass="121189">MRKAFLYCLAYLLTPLALHAQIANNTSLVGTVVDAGGGVIAGAHVVATDEQTHVATEGTTNNEGYYSISFIIPGTYSVSIEQSGFSKSIKTGITVTLNLAVRNDFTLKPGGVSDVVSVSATTPPLSTDDSTLAETFSQQAVEELPVSSHNALDIAAVSSNVYIGSKTSYQGNPPGEDIEGAGQREIQNSISLDGVSIMNNLISTTPDHPAADMVSAVQVQSGNYSAQYGSYLGLHVNMTSKNGTNKLHGAVYDYIENTALNAYPFTAKPGSAKPILHFNQYGFNLGGPVFIPHLYNGRDKTFFFGSYEKLNQIGQSSGVSSVLTPAFEAGDFSAYTGTIYDPATGLPYPNNQIPASQLATPDAAIAKKYEAYMVAPNQSGIANNLNNSYPSDIVIKQSIDRIDENIGDKIKLFGRYYWQNLTFVSGTSFAANASNGPTNSRNFAFGYTHILTPALVNDLHIGVNKLIAENLNYWYTAGQKSAGTDLGIPGFNADTLYNNPGVPVLTIANFQGVGNAGSNWFQDDRTYDLYEQLSYTRGKHSITVGGEFRRITLGREATNNPLGTIGFSSTACTQTNGACTGPLVSTGYAPADFVLGLVNNVTTPIDTIKGSVGEWRDGFFALDNWQVTQKLTLNYGFRYDLPTAPYSLNGYARMLNDSQTALIPVSTATLGASYTPTPGYKLGKAQTDNLGPRLGLDYRLTEKTVFRGGVGFYYNPNQLNTYTLLTSNYPFAAAVTYSTTKAAPLSFTNPTNGAGKTSPVAGVAGTYVNAYTPEVNLKTQRSYQWNADIGQELWKGAAFELQYLGSHSLHLDRSFYNNEPLNPVNTTVKSLNSQRPNQLFGSIRTFQEDEYSHYNALTAVLRQREFHGLSGQASYTWSHDLDLSPDSNAGGTTSQQYNIRADYGNANWDIRNRFVAEFTYALPKLTTANLLTRETLGGWHTSAIVNIQAGMPYTIQMSSNTTSAGVDQGTQRPSWVHVEKAKCNLHNAYSGLSGNTNSCIDTTAYAPAVNYSQGLVGYGNLHRNSLVGPGFQYENLAVFKDFAVGEWAKIQFRSEAFNLFNHPSGQSPNTNASGGNTVGLGINTAGACAVNSCLSFPSGFGQITAVQSVPGTFSGARVLELSGKIIF</sequence>
<dbReference type="Pfam" id="PF13620">
    <property type="entry name" value="CarboxypepD_reg"/>
    <property type="match status" value="1"/>
</dbReference>
<feature type="domain" description="TonB-dependent transporter Oar-like beta-barrel" evidence="8">
    <location>
        <begin position="240"/>
        <end position="1106"/>
    </location>
</feature>
<evidence type="ECO:0000256" key="5">
    <source>
        <dbReference type="ARBA" id="ARBA00023136"/>
    </source>
</evidence>
<dbReference type="Proteomes" id="UP000540989">
    <property type="component" value="Unassembled WGS sequence"/>
</dbReference>
<dbReference type="Gene3D" id="2.40.170.20">
    <property type="entry name" value="TonB-dependent receptor, beta-barrel domain"/>
    <property type="match status" value="1"/>
</dbReference>
<dbReference type="InterPro" id="IPR057601">
    <property type="entry name" value="Oar-like_b-barrel"/>
</dbReference>
<accession>A0A7W7Z947</accession>
<reference evidence="9 10" key="1">
    <citation type="submission" date="2020-08" db="EMBL/GenBank/DDBJ databases">
        <title>Genomic Encyclopedia of Type Strains, Phase IV (KMG-V): Genome sequencing to study the core and pangenomes of soil and plant-associated prokaryotes.</title>
        <authorList>
            <person name="Whitman W."/>
        </authorList>
    </citation>
    <scope>NUCLEOTIDE SEQUENCE [LARGE SCALE GENOMIC DNA]</scope>
    <source>
        <strain evidence="9 10">M8UP14</strain>
    </source>
</reference>
<comment type="caution">
    <text evidence="9">The sequence shown here is derived from an EMBL/GenBank/DDBJ whole genome shotgun (WGS) entry which is preliminary data.</text>
</comment>
<dbReference type="PANTHER" id="PTHR30069:SF46">
    <property type="entry name" value="OAR PROTEIN"/>
    <property type="match status" value="1"/>
</dbReference>
<keyword evidence="7" id="KW-0732">Signal</keyword>
<dbReference type="PANTHER" id="PTHR30069">
    <property type="entry name" value="TONB-DEPENDENT OUTER MEMBRANE RECEPTOR"/>
    <property type="match status" value="1"/>
</dbReference>
<dbReference type="Pfam" id="PF25183">
    <property type="entry name" value="OMP_b-brl_4"/>
    <property type="match status" value="1"/>
</dbReference>
<organism evidence="9 10">
    <name type="scientific">Granulicella aggregans</name>
    <dbReference type="NCBI Taxonomy" id="474949"/>
    <lineage>
        <taxon>Bacteria</taxon>
        <taxon>Pseudomonadati</taxon>
        <taxon>Acidobacteriota</taxon>
        <taxon>Terriglobia</taxon>
        <taxon>Terriglobales</taxon>
        <taxon>Acidobacteriaceae</taxon>
        <taxon>Granulicella</taxon>
    </lineage>
</organism>
<keyword evidence="2" id="KW-0813">Transport</keyword>
<evidence type="ECO:0000259" key="8">
    <source>
        <dbReference type="Pfam" id="PF25183"/>
    </source>
</evidence>
<evidence type="ECO:0000256" key="4">
    <source>
        <dbReference type="ARBA" id="ARBA00022692"/>
    </source>
</evidence>
<dbReference type="AlphaFoldDB" id="A0A7W7Z947"/>
<gene>
    <name evidence="9" type="ORF">HDF16_000152</name>
</gene>
<dbReference type="EMBL" id="JACHIP010000001">
    <property type="protein sequence ID" value="MBB5055483.1"/>
    <property type="molecule type" value="Genomic_DNA"/>
</dbReference>
<dbReference type="SUPFAM" id="SSF49464">
    <property type="entry name" value="Carboxypeptidase regulatory domain-like"/>
    <property type="match status" value="1"/>
</dbReference>
<dbReference type="InterPro" id="IPR008969">
    <property type="entry name" value="CarboxyPept-like_regulatory"/>
</dbReference>
<evidence type="ECO:0000256" key="2">
    <source>
        <dbReference type="ARBA" id="ARBA00022448"/>
    </source>
</evidence>
<keyword evidence="5" id="KW-0472">Membrane</keyword>
<keyword evidence="4" id="KW-0812">Transmembrane</keyword>
<dbReference type="GO" id="GO:0044718">
    <property type="term" value="P:siderophore transmembrane transport"/>
    <property type="evidence" value="ECO:0007669"/>
    <property type="project" value="TreeGrafter"/>
</dbReference>
<keyword evidence="6" id="KW-0998">Cell outer membrane</keyword>
<feature type="chain" id="PRO_5031223057" description="TonB-dependent transporter Oar-like beta-barrel domain-containing protein" evidence="7">
    <location>
        <begin position="21"/>
        <end position="1127"/>
    </location>
</feature>
<dbReference type="InterPro" id="IPR039426">
    <property type="entry name" value="TonB-dep_rcpt-like"/>
</dbReference>